<feature type="region of interest" description="Disordered" evidence="1">
    <location>
        <begin position="237"/>
        <end position="273"/>
    </location>
</feature>
<reference evidence="2 3" key="1">
    <citation type="journal article" date="2024" name="Commun. Biol.">
        <title>Comparative genomic analysis of thermophilic fungi reveals convergent evolutionary adaptations and gene losses.</title>
        <authorList>
            <person name="Steindorff A.S."/>
            <person name="Aguilar-Pontes M.V."/>
            <person name="Robinson A.J."/>
            <person name="Andreopoulos B."/>
            <person name="LaButti K."/>
            <person name="Kuo A."/>
            <person name="Mondo S."/>
            <person name="Riley R."/>
            <person name="Otillar R."/>
            <person name="Haridas S."/>
            <person name="Lipzen A."/>
            <person name="Grimwood J."/>
            <person name="Schmutz J."/>
            <person name="Clum A."/>
            <person name="Reid I.D."/>
            <person name="Moisan M.C."/>
            <person name="Butler G."/>
            <person name="Nguyen T.T.M."/>
            <person name="Dewar K."/>
            <person name="Conant G."/>
            <person name="Drula E."/>
            <person name="Henrissat B."/>
            <person name="Hansel C."/>
            <person name="Singer S."/>
            <person name="Hutchinson M.I."/>
            <person name="de Vries R.P."/>
            <person name="Natvig D.O."/>
            <person name="Powell A.J."/>
            <person name="Tsang A."/>
            <person name="Grigoriev I.V."/>
        </authorList>
    </citation>
    <scope>NUCLEOTIDE SEQUENCE [LARGE SCALE GENOMIC DNA]</scope>
    <source>
        <strain evidence="2 3">ATCC 24622</strain>
    </source>
</reference>
<dbReference type="Proteomes" id="UP001586593">
    <property type="component" value="Unassembled WGS sequence"/>
</dbReference>
<keyword evidence="3" id="KW-1185">Reference proteome</keyword>
<evidence type="ECO:0000313" key="2">
    <source>
        <dbReference type="EMBL" id="KAL1859605.1"/>
    </source>
</evidence>
<accession>A0ABR3WE48</accession>
<sequence>MANLIVTFVHYAFPEWSLCVGAICKWNTKQHYKSTCTSNRLLCGDVQSETYGSRYAAVPERAGTNVITQPQSSQVSTYLIEDFLVPDLTVKPLYQVFDTQLIPRGFLSSAPRRSATTGLIAALRCLYHGPLFVHPNIFERKASVCPAVGFGAPLSTPGTVWVPREKETTHRNSRPSVCPPVATRGLKHTPRTIRSARPFPIPSQENGWPIGTICPFLQGEAPNRYQKFERTPNKGLQEKKVPSQTRKETITHTHIPPRAAPAWPDQTRSPPRRLRQARPLVEKAVALRSL</sequence>
<feature type="compositionally biased region" description="Basic and acidic residues" evidence="1">
    <location>
        <begin position="237"/>
        <end position="251"/>
    </location>
</feature>
<gene>
    <name evidence="2" type="ORF">VTK73DRAFT_7529</name>
</gene>
<name>A0ABR3WE48_9PEZI</name>
<feature type="region of interest" description="Disordered" evidence="1">
    <location>
        <begin position="165"/>
        <end position="185"/>
    </location>
</feature>
<dbReference type="EMBL" id="JAZHXJ010000487">
    <property type="protein sequence ID" value="KAL1859605.1"/>
    <property type="molecule type" value="Genomic_DNA"/>
</dbReference>
<organism evidence="2 3">
    <name type="scientific">Phialemonium thermophilum</name>
    <dbReference type="NCBI Taxonomy" id="223376"/>
    <lineage>
        <taxon>Eukaryota</taxon>
        <taxon>Fungi</taxon>
        <taxon>Dikarya</taxon>
        <taxon>Ascomycota</taxon>
        <taxon>Pezizomycotina</taxon>
        <taxon>Sordariomycetes</taxon>
        <taxon>Sordariomycetidae</taxon>
        <taxon>Cephalothecales</taxon>
        <taxon>Cephalothecaceae</taxon>
        <taxon>Phialemonium</taxon>
    </lineage>
</organism>
<evidence type="ECO:0000256" key="1">
    <source>
        <dbReference type="SAM" id="MobiDB-lite"/>
    </source>
</evidence>
<proteinExistence type="predicted"/>
<protein>
    <submittedName>
        <fullName evidence="2">Uncharacterized protein</fullName>
    </submittedName>
</protein>
<comment type="caution">
    <text evidence="2">The sequence shown here is derived from an EMBL/GenBank/DDBJ whole genome shotgun (WGS) entry which is preliminary data.</text>
</comment>
<evidence type="ECO:0000313" key="3">
    <source>
        <dbReference type="Proteomes" id="UP001586593"/>
    </source>
</evidence>